<dbReference type="AlphaFoldDB" id="A0AAD7BEM9"/>
<evidence type="ECO:0000313" key="3">
    <source>
        <dbReference type="Proteomes" id="UP001221142"/>
    </source>
</evidence>
<organism evidence="2 3">
    <name type="scientific">Roridomyces roridus</name>
    <dbReference type="NCBI Taxonomy" id="1738132"/>
    <lineage>
        <taxon>Eukaryota</taxon>
        <taxon>Fungi</taxon>
        <taxon>Dikarya</taxon>
        <taxon>Basidiomycota</taxon>
        <taxon>Agaricomycotina</taxon>
        <taxon>Agaricomycetes</taxon>
        <taxon>Agaricomycetidae</taxon>
        <taxon>Agaricales</taxon>
        <taxon>Marasmiineae</taxon>
        <taxon>Mycenaceae</taxon>
        <taxon>Roridomyces</taxon>
    </lineage>
</organism>
<keyword evidence="1" id="KW-0472">Membrane</keyword>
<keyword evidence="3" id="KW-1185">Reference proteome</keyword>
<protein>
    <submittedName>
        <fullName evidence="2">Uncharacterized protein</fullName>
    </submittedName>
</protein>
<dbReference type="Proteomes" id="UP001221142">
    <property type="component" value="Unassembled WGS sequence"/>
</dbReference>
<feature type="transmembrane region" description="Helical" evidence="1">
    <location>
        <begin position="144"/>
        <end position="165"/>
    </location>
</feature>
<accession>A0AAD7BEM9</accession>
<evidence type="ECO:0000256" key="1">
    <source>
        <dbReference type="SAM" id="Phobius"/>
    </source>
</evidence>
<gene>
    <name evidence="2" type="ORF">FB45DRAFT_872037</name>
</gene>
<keyword evidence="1" id="KW-1133">Transmembrane helix</keyword>
<keyword evidence="1" id="KW-0812">Transmembrane</keyword>
<comment type="caution">
    <text evidence="2">The sequence shown here is derived from an EMBL/GenBank/DDBJ whole genome shotgun (WGS) entry which is preliminary data.</text>
</comment>
<proteinExistence type="predicted"/>
<sequence>MTARLIKWDGSVLIDAEDIMQINGNLLTGSESTRWSIRLSNQCCDTEECADGYGVLPSERLLASLTSSTRKSLMCNSVQPPKSQVETVAGSLFGTVIDSGKHKLHHVSKRGYGVQTRSSPITGHLESTRQFGVRLLVSDLNAALLLFVLLALGLLGCCSSTAVFLKFNDLPHPGQPYGFTS</sequence>
<name>A0AAD7BEM9_9AGAR</name>
<dbReference type="EMBL" id="JARKIF010000019">
    <property type="protein sequence ID" value="KAJ7618631.1"/>
    <property type="molecule type" value="Genomic_DNA"/>
</dbReference>
<evidence type="ECO:0000313" key="2">
    <source>
        <dbReference type="EMBL" id="KAJ7618631.1"/>
    </source>
</evidence>
<reference evidence="2" key="1">
    <citation type="submission" date="2023-03" db="EMBL/GenBank/DDBJ databases">
        <title>Massive genome expansion in bonnet fungi (Mycena s.s.) driven by repeated elements and novel gene families across ecological guilds.</title>
        <authorList>
            <consortium name="Lawrence Berkeley National Laboratory"/>
            <person name="Harder C.B."/>
            <person name="Miyauchi S."/>
            <person name="Viragh M."/>
            <person name="Kuo A."/>
            <person name="Thoen E."/>
            <person name="Andreopoulos B."/>
            <person name="Lu D."/>
            <person name="Skrede I."/>
            <person name="Drula E."/>
            <person name="Henrissat B."/>
            <person name="Morin E."/>
            <person name="Kohler A."/>
            <person name="Barry K."/>
            <person name="LaButti K."/>
            <person name="Morin E."/>
            <person name="Salamov A."/>
            <person name="Lipzen A."/>
            <person name="Mereny Z."/>
            <person name="Hegedus B."/>
            <person name="Baldrian P."/>
            <person name="Stursova M."/>
            <person name="Weitz H."/>
            <person name="Taylor A."/>
            <person name="Grigoriev I.V."/>
            <person name="Nagy L.G."/>
            <person name="Martin F."/>
            <person name="Kauserud H."/>
        </authorList>
    </citation>
    <scope>NUCLEOTIDE SEQUENCE</scope>
    <source>
        <strain evidence="2">9284</strain>
    </source>
</reference>